<feature type="transmembrane region" description="Helical" evidence="1">
    <location>
        <begin position="178"/>
        <end position="197"/>
    </location>
</feature>
<sequence length="249" mass="26046">MTRHPHTKVMPDVRLWTGIAAIAVALLTVTEFSVQVFVVGARPSLDDKLALVDFMTRTSNGTLLTILIDTMLMAALIVFLAGFRQLITHAEVALQWVADLAYGAGLVFVAVTLVGDAMEAGTALDVTGMAGDYSVLRALTVGHTVLFGSIGCVLTALVAAASAYVTLGSEALPRWTGWLAYSVAALNLIAVPTMFGGTDPASFFAAGGAGTALFATFPWLVWVTAIGVVTIRDRRRPYDVAAAGSIAAI</sequence>
<accession>A0A1T4YCC5</accession>
<proteinExistence type="predicted"/>
<evidence type="ECO:0000313" key="2">
    <source>
        <dbReference type="EMBL" id="SKA99424.1"/>
    </source>
</evidence>
<feature type="transmembrane region" description="Helical" evidence="1">
    <location>
        <begin position="61"/>
        <end position="81"/>
    </location>
</feature>
<dbReference type="EMBL" id="FUYG01000007">
    <property type="protein sequence ID" value="SKA99424.1"/>
    <property type="molecule type" value="Genomic_DNA"/>
</dbReference>
<reference evidence="3" key="1">
    <citation type="submission" date="2017-02" db="EMBL/GenBank/DDBJ databases">
        <authorList>
            <person name="Varghese N."/>
            <person name="Submissions S."/>
        </authorList>
    </citation>
    <scope>NUCLEOTIDE SEQUENCE [LARGE SCALE GENOMIC DNA]</scope>
    <source>
        <strain evidence="3">VKM Ac-2052</strain>
    </source>
</reference>
<protein>
    <recommendedName>
        <fullName evidence="4">DUF4386 family protein</fullName>
    </recommendedName>
</protein>
<evidence type="ECO:0000313" key="3">
    <source>
        <dbReference type="Proteomes" id="UP000189735"/>
    </source>
</evidence>
<feature type="transmembrane region" description="Helical" evidence="1">
    <location>
        <begin position="135"/>
        <end position="166"/>
    </location>
</feature>
<feature type="transmembrane region" description="Helical" evidence="1">
    <location>
        <begin position="15"/>
        <end position="41"/>
    </location>
</feature>
<keyword evidence="1" id="KW-0812">Transmembrane</keyword>
<dbReference type="AlphaFoldDB" id="A0A1T4YCC5"/>
<gene>
    <name evidence="2" type="ORF">SAMN06295879_2798</name>
</gene>
<dbReference type="RefSeq" id="WP_139368747.1">
    <property type="nucleotide sequence ID" value="NZ_FUYG01000007.1"/>
</dbReference>
<feature type="transmembrane region" description="Helical" evidence="1">
    <location>
        <begin position="93"/>
        <end position="115"/>
    </location>
</feature>
<dbReference type="Proteomes" id="UP000189735">
    <property type="component" value="Unassembled WGS sequence"/>
</dbReference>
<evidence type="ECO:0000256" key="1">
    <source>
        <dbReference type="SAM" id="Phobius"/>
    </source>
</evidence>
<organism evidence="2 3">
    <name type="scientific">Agreia bicolorata</name>
    <dbReference type="NCBI Taxonomy" id="110935"/>
    <lineage>
        <taxon>Bacteria</taxon>
        <taxon>Bacillati</taxon>
        <taxon>Actinomycetota</taxon>
        <taxon>Actinomycetes</taxon>
        <taxon>Micrococcales</taxon>
        <taxon>Microbacteriaceae</taxon>
        <taxon>Agreia</taxon>
    </lineage>
</organism>
<evidence type="ECO:0008006" key="4">
    <source>
        <dbReference type="Google" id="ProtNLM"/>
    </source>
</evidence>
<keyword evidence="1" id="KW-1133">Transmembrane helix</keyword>
<keyword evidence="1" id="KW-0472">Membrane</keyword>
<feature type="transmembrane region" description="Helical" evidence="1">
    <location>
        <begin position="203"/>
        <end position="229"/>
    </location>
</feature>
<name>A0A1T4YCC5_9MICO</name>